<proteinExistence type="predicted"/>
<evidence type="ECO:0000313" key="3">
    <source>
        <dbReference type="Proteomes" id="UP001381693"/>
    </source>
</evidence>
<organism evidence="2 3">
    <name type="scientific">Halocaridina rubra</name>
    <name type="common">Hawaiian red shrimp</name>
    <dbReference type="NCBI Taxonomy" id="373956"/>
    <lineage>
        <taxon>Eukaryota</taxon>
        <taxon>Metazoa</taxon>
        <taxon>Ecdysozoa</taxon>
        <taxon>Arthropoda</taxon>
        <taxon>Crustacea</taxon>
        <taxon>Multicrustacea</taxon>
        <taxon>Malacostraca</taxon>
        <taxon>Eumalacostraca</taxon>
        <taxon>Eucarida</taxon>
        <taxon>Decapoda</taxon>
        <taxon>Pleocyemata</taxon>
        <taxon>Caridea</taxon>
        <taxon>Atyoidea</taxon>
        <taxon>Atyidae</taxon>
        <taxon>Halocaridina</taxon>
    </lineage>
</organism>
<protein>
    <submittedName>
        <fullName evidence="2">Uncharacterized protein</fullName>
    </submittedName>
</protein>
<name>A0AAN8X9G5_HALRR</name>
<comment type="caution">
    <text evidence="2">The sequence shown here is derived from an EMBL/GenBank/DDBJ whole genome shotgun (WGS) entry which is preliminary data.</text>
</comment>
<accession>A0AAN8X9G5</accession>
<evidence type="ECO:0000313" key="2">
    <source>
        <dbReference type="EMBL" id="KAK7080325.1"/>
    </source>
</evidence>
<feature type="compositionally biased region" description="Polar residues" evidence="1">
    <location>
        <begin position="105"/>
        <end position="116"/>
    </location>
</feature>
<feature type="non-terminal residue" evidence="2">
    <location>
        <position position="1"/>
    </location>
</feature>
<dbReference type="EMBL" id="JAXCGZ010005986">
    <property type="protein sequence ID" value="KAK7080325.1"/>
    <property type="molecule type" value="Genomic_DNA"/>
</dbReference>
<feature type="compositionally biased region" description="Basic and acidic residues" evidence="1">
    <location>
        <begin position="180"/>
        <end position="192"/>
    </location>
</feature>
<keyword evidence="3" id="KW-1185">Reference proteome</keyword>
<feature type="region of interest" description="Disordered" evidence="1">
    <location>
        <begin position="73"/>
        <end position="116"/>
    </location>
</feature>
<gene>
    <name evidence="2" type="ORF">SK128_025651</name>
</gene>
<sequence length="216" mass="23765">VGAEGRLRMSERHGQGILEIQPESRIRLESGKANEKMNSFVTEGRIRQDIPSRVLTSPTEGQVRLGITSNVTVPTPESRMRSAEPSRMGGTNRYSPSLHDHITPSPVTVTPSQEVTDKGSTLENISSNLANVSISKLKTDNLTGEEKTCSNPFGDFETEQMGANPFEDEYDESKNPFAEDSPKRSSPDEKNSLVDSTDNPFAKDDYDSKLNPFGDD</sequence>
<reference evidence="2 3" key="1">
    <citation type="submission" date="2023-11" db="EMBL/GenBank/DDBJ databases">
        <title>Halocaridina rubra genome assembly.</title>
        <authorList>
            <person name="Smith C."/>
        </authorList>
    </citation>
    <scope>NUCLEOTIDE SEQUENCE [LARGE SCALE GENOMIC DNA]</scope>
    <source>
        <strain evidence="2">EP-1</strain>
        <tissue evidence="2">Whole</tissue>
    </source>
</reference>
<evidence type="ECO:0000256" key="1">
    <source>
        <dbReference type="SAM" id="MobiDB-lite"/>
    </source>
</evidence>
<dbReference type="AlphaFoldDB" id="A0AAN8X9G5"/>
<dbReference type="Proteomes" id="UP001381693">
    <property type="component" value="Unassembled WGS sequence"/>
</dbReference>
<feature type="region of interest" description="Disordered" evidence="1">
    <location>
        <begin position="143"/>
        <end position="216"/>
    </location>
</feature>